<evidence type="ECO:0000256" key="9">
    <source>
        <dbReference type="SAM" id="MobiDB-lite"/>
    </source>
</evidence>
<keyword evidence="2" id="KW-0813">Transport</keyword>
<proteinExistence type="predicted"/>
<dbReference type="CDD" id="cd00038">
    <property type="entry name" value="CAP_ED"/>
    <property type="match status" value="1"/>
</dbReference>
<sequence length="1536" mass="175117">MKLRTTVQISSAMQKKPPLKREDSFLKRFSTRQMAATQETIEDTGSEGTSGDVDMHIKKRRRYLQNRRSVVNPDENFYFYWLMALTICVLYNLWTLIVRQSFPELEQSVPRFWLMCDVSTDIVFIFDILVQLRTGYLEQGLMVYDDKKLACHYIRSRDFILDLMTLIPLDLLQIKMGTQPLLRFTRFFKVYRSIRFYYIVESRTVWPNLWRVVNLIHILLILAHWFGCFYYLLSEAESFQGDWVYPYRPGDYATLTRKYLGSLYWSTLTLTTIGDLPTPETNADYLIGVFIFATIVGQVGNVITNRNANRLEFERLLDGAKTYMRHHKVPGGMKRRVLRWYDYSWSRGRIQGGGDINTALGLLPDKLKTELALHVNLSVLKKVTIFQECQPEFLHDLVLKMKAYIFTPGDSICRKGEVAREMFIIADGILEVLSETGKVLTTMKAGDFFGEIGILNLDGLNKRTADVRSVGYSELFSLSREDVLTAMKDYPDAQEILQTLGRKRLMEVRCVNKKYAKSQTDKEGGVGPRNRQKQLSYVTIQNDNSGESAASKNVDDKLKNDVKELINMLKSSRNSRLRNEVIEMQHIQNLSPKNCRSEINQMPCAFSMEKDEKLEEKIEKSDNTPSPIGAGLPLLQRLRLLKEKQDREERTSNSTPAPTPTNQTHTTCTIPSEKSIQEEPEADVIGGFTFAQHLQQQIGVKNEASPLMGLKIQVSEKITRKLKHFNVLSTQASSNCNKHNNAANTSTLSVAQIKPIMKVSFRKKLSEVKQCAADLKITEAKDIMVVNAVSKKQPPNSLLITKSHHIEERDATAEDDTSGKSHKPIATISNKIDKPPPAKISALSDLDTPTKPWSKLKIATLSSSYTSLATSCTSSEDVHSPVRNRSLENIKNDILNQKKPKCCEPLTYSTRRKLMNNASKMEHRLKVQSLNRAKFYQSVFDLSPEYKRLPFVKRLKILNERQKIAELEKDLQVRSFSLDDPNLISCLPPTGKIYRCQSDMSGINTQTLLAYDSSSTTSTNTSTSENSKRISYCIGRNSFNILEQNYLPLSPDNNEPERRHLKSILMKFNKTTDRQKQLEINEQPSEITYESLQPSGVYSREPTLEGFTGTSNSASNFELFECKQSEDKTPSVSFSKDRLKPLVYDQLIKKNKTCSETKCENHLRGLHARSNSENQRSYLDDIEEGFPGGQQYFDKILNGINTVIHAHISEMQLKFETQFTSMALEMKRRDAIIAHLKTQLKTVSLNVPPSLSLNRKISRDHRIQLTDDEICAGDASSSTSSVEPFFMRGDSLDTVFTSSPPTLTSNRLIASPKSSRLKNADTFAYPKKQPQDETDVCKKEHKNLRQSPMKDNSVKLTPTTFDDIIVDMDDTSNSSSSTRKCIRDQRIGYHAKDEDINSHQNYQDDWEVKMLAAEMEKQDHKVGYSPLHSFLRKRRKFSDIDTECAETENTSTPHDVTIACRSRAYSLDQFTISFENESRTRELNVASRKNNNGPVKSIARSFIDSSALISPAGFFYGLYLHALRHDVLLERATFTS</sequence>
<feature type="region of interest" description="Disordered" evidence="9">
    <location>
        <begin position="1"/>
        <end position="20"/>
    </location>
</feature>
<protein>
    <recommendedName>
        <fullName evidence="11">Cyclic nucleotide-binding domain-containing protein</fullName>
    </recommendedName>
</protein>
<dbReference type="FunFam" id="1.10.287.630:FF:000004">
    <property type="entry name" value="Cyclic nucleotide-gated olfactory channel"/>
    <property type="match status" value="1"/>
</dbReference>
<feature type="region of interest" description="Disordered" evidence="9">
    <location>
        <begin position="644"/>
        <end position="676"/>
    </location>
</feature>
<evidence type="ECO:0000256" key="6">
    <source>
        <dbReference type="ARBA" id="ARBA00023136"/>
    </source>
</evidence>
<dbReference type="PROSITE" id="PS50042">
    <property type="entry name" value="CNMP_BINDING_3"/>
    <property type="match status" value="1"/>
</dbReference>
<dbReference type="SUPFAM" id="SSF51206">
    <property type="entry name" value="cAMP-binding domain-like"/>
    <property type="match status" value="1"/>
</dbReference>
<dbReference type="InterPro" id="IPR000595">
    <property type="entry name" value="cNMP-bd_dom"/>
</dbReference>
<dbReference type="PROSITE" id="PS00888">
    <property type="entry name" value="CNMP_BINDING_1"/>
    <property type="match status" value="1"/>
</dbReference>
<dbReference type="PhylomeDB" id="A0A1B0GBB4"/>
<dbReference type="PANTHER" id="PTHR45638:SF7">
    <property type="entry name" value="CYCLIC NUCLEOTIDE-GATED ION CHANNEL-LIKE, ISOFORM E"/>
    <property type="match status" value="1"/>
</dbReference>
<dbReference type="GO" id="GO:0016020">
    <property type="term" value="C:membrane"/>
    <property type="evidence" value="ECO:0007669"/>
    <property type="project" value="UniProtKB-SubCell"/>
</dbReference>
<feature type="region of interest" description="Disordered" evidence="9">
    <location>
        <begin position="803"/>
        <end position="846"/>
    </location>
</feature>
<dbReference type="Gene3D" id="2.60.120.10">
    <property type="entry name" value="Jelly Rolls"/>
    <property type="match status" value="1"/>
</dbReference>
<feature type="compositionally biased region" description="Low complexity" evidence="9">
    <location>
        <begin position="652"/>
        <end position="671"/>
    </location>
</feature>
<evidence type="ECO:0000313" key="12">
    <source>
        <dbReference type="EnsemblMetazoa" id="GMOY010597-PA"/>
    </source>
</evidence>
<dbReference type="InterPro" id="IPR005821">
    <property type="entry name" value="Ion_trans_dom"/>
</dbReference>
<dbReference type="InterPro" id="IPR018488">
    <property type="entry name" value="cNMP-bd_CS"/>
</dbReference>
<keyword evidence="13" id="KW-1185">Reference proteome</keyword>
<dbReference type="VEuPathDB" id="VectorBase:GMOY010597"/>
<dbReference type="SUPFAM" id="SSF81324">
    <property type="entry name" value="Voltage-gated potassium channels"/>
    <property type="match status" value="1"/>
</dbReference>
<dbReference type="Gene3D" id="1.10.287.630">
    <property type="entry name" value="Helix hairpin bin"/>
    <property type="match status" value="1"/>
</dbReference>
<organism evidence="12 13">
    <name type="scientific">Glossina morsitans morsitans</name>
    <name type="common">Savannah tsetse fly</name>
    <dbReference type="NCBI Taxonomy" id="37546"/>
    <lineage>
        <taxon>Eukaryota</taxon>
        <taxon>Metazoa</taxon>
        <taxon>Ecdysozoa</taxon>
        <taxon>Arthropoda</taxon>
        <taxon>Hexapoda</taxon>
        <taxon>Insecta</taxon>
        <taxon>Pterygota</taxon>
        <taxon>Neoptera</taxon>
        <taxon>Endopterygota</taxon>
        <taxon>Diptera</taxon>
        <taxon>Brachycera</taxon>
        <taxon>Muscomorpha</taxon>
        <taxon>Hippoboscoidea</taxon>
        <taxon>Glossinidae</taxon>
        <taxon>Glossina</taxon>
    </lineage>
</organism>
<evidence type="ECO:0000259" key="11">
    <source>
        <dbReference type="PROSITE" id="PS50042"/>
    </source>
</evidence>
<feature type="domain" description="Cyclic nucleotide-binding" evidence="11">
    <location>
        <begin position="385"/>
        <end position="481"/>
    </location>
</feature>
<keyword evidence="3 10" id="KW-0812">Transmembrane</keyword>
<evidence type="ECO:0000313" key="13">
    <source>
        <dbReference type="Proteomes" id="UP000092444"/>
    </source>
</evidence>
<name>A0A1B0GBB4_GLOMM</name>
<feature type="transmembrane region" description="Helical" evidence="10">
    <location>
        <begin position="77"/>
        <end position="97"/>
    </location>
</feature>
<evidence type="ECO:0000256" key="3">
    <source>
        <dbReference type="ARBA" id="ARBA00022692"/>
    </source>
</evidence>
<keyword evidence="8" id="KW-0407">Ion channel</keyword>
<keyword evidence="6 10" id="KW-0472">Membrane</keyword>
<dbReference type="InterPro" id="IPR050866">
    <property type="entry name" value="CNG_cation_channel"/>
</dbReference>
<evidence type="ECO:0000256" key="10">
    <source>
        <dbReference type="SAM" id="Phobius"/>
    </source>
</evidence>
<evidence type="ECO:0000256" key="4">
    <source>
        <dbReference type="ARBA" id="ARBA00022989"/>
    </source>
</evidence>
<dbReference type="SMART" id="SM00100">
    <property type="entry name" value="cNMP"/>
    <property type="match status" value="1"/>
</dbReference>
<dbReference type="InterPro" id="IPR018490">
    <property type="entry name" value="cNMP-bd_dom_sf"/>
</dbReference>
<evidence type="ECO:0000256" key="8">
    <source>
        <dbReference type="ARBA" id="ARBA00023303"/>
    </source>
</evidence>
<reference evidence="12" key="1">
    <citation type="submission" date="2020-05" db="UniProtKB">
        <authorList>
            <consortium name="EnsemblMetazoa"/>
        </authorList>
    </citation>
    <scope>IDENTIFICATION</scope>
    <source>
        <strain evidence="12">Yale</strain>
    </source>
</reference>
<keyword evidence="7" id="KW-1071">Ligand-gated ion channel</keyword>
<dbReference type="Proteomes" id="UP000092444">
    <property type="component" value="Unassembled WGS sequence"/>
</dbReference>
<dbReference type="PROSITE" id="PS00889">
    <property type="entry name" value="CNMP_BINDING_2"/>
    <property type="match status" value="1"/>
</dbReference>
<evidence type="ECO:0000256" key="2">
    <source>
        <dbReference type="ARBA" id="ARBA00022448"/>
    </source>
</evidence>
<dbReference type="GO" id="GO:0044877">
    <property type="term" value="F:protein-containing complex binding"/>
    <property type="evidence" value="ECO:0007669"/>
    <property type="project" value="TreeGrafter"/>
</dbReference>
<dbReference type="Pfam" id="PF00520">
    <property type="entry name" value="Ion_trans"/>
    <property type="match status" value="1"/>
</dbReference>
<dbReference type="Gene3D" id="1.10.287.70">
    <property type="match status" value="1"/>
</dbReference>
<dbReference type="FunFam" id="2.60.120.10:FF:000058">
    <property type="entry name" value="Uncharacterized protein, isoform D"/>
    <property type="match status" value="1"/>
</dbReference>
<dbReference type="InterPro" id="IPR014710">
    <property type="entry name" value="RmlC-like_jellyroll"/>
</dbReference>
<feature type="compositionally biased region" description="Polar residues" evidence="9">
    <location>
        <begin position="1"/>
        <end position="13"/>
    </location>
</feature>
<dbReference type="STRING" id="37546.A0A1B0GBB4"/>
<accession>A0A1B0GBB4</accession>
<dbReference type="PANTHER" id="PTHR45638">
    <property type="entry name" value="CYCLIC NUCLEOTIDE-GATED CATION CHANNEL SUBUNIT A"/>
    <property type="match status" value="1"/>
</dbReference>
<dbReference type="EMBL" id="CCAG010022528">
    <property type="status" value="NOT_ANNOTATED_CDS"/>
    <property type="molecule type" value="Genomic_DNA"/>
</dbReference>
<evidence type="ECO:0000256" key="5">
    <source>
        <dbReference type="ARBA" id="ARBA00023065"/>
    </source>
</evidence>
<dbReference type="EnsemblMetazoa" id="GMOY010597-RA">
    <property type="protein sequence ID" value="GMOY010597-PA"/>
    <property type="gene ID" value="GMOY010597"/>
</dbReference>
<keyword evidence="5" id="KW-0406">Ion transport</keyword>
<keyword evidence="4 10" id="KW-1133">Transmembrane helix</keyword>
<evidence type="ECO:0000256" key="1">
    <source>
        <dbReference type="ARBA" id="ARBA00004141"/>
    </source>
</evidence>
<comment type="subcellular location">
    <subcellularLocation>
        <location evidence="1">Membrane</location>
        <topology evidence="1">Multi-pass membrane protein</topology>
    </subcellularLocation>
</comment>
<dbReference type="Pfam" id="PF00027">
    <property type="entry name" value="cNMP_binding"/>
    <property type="match status" value="1"/>
</dbReference>
<evidence type="ECO:0000256" key="7">
    <source>
        <dbReference type="ARBA" id="ARBA00023286"/>
    </source>
</evidence>
<dbReference type="GO" id="GO:0005221">
    <property type="term" value="F:intracellularly cyclic nucleotide-activated monoatomic cation channel activity"/>
    <property type="evidence" value="ECO:0007669"/>
    <property type="project" value="InterPro"/>
</dbReference>